<dbReference type="Pfam" id="PF00644">
    <property type="entry name" value="PARP"/>
    <property type="match status" value="1"/>
</dbReference>
<dbReference type="KEGG" id="psco:LY89DRAFT_765574"/>
<dbReference type="OrthoDB" id="109543at2759"/>
<protein>
    <recommendedName>
        <fullName evidence="1">PARP catalytic domain-containing protein</fullName>
    </recommendedName>
</protein>
<dbReference type="GeneID" id="28831404"/>
<dbReference type="AlphaFoldDB" id="A0A132B6Y3"/>
<proteinExistence type="predicted"/>
<dbReference type="SUPFAM" id="SSF56399">
    <property type="entry name" value="ADP-ribosylation"/>
    <property type="match status" value="1"/>
</dbReference>
<accession>A0A132B6Y3</accession>
<evidence type="ECO:0000313" key="3">
    <source>
        <dbReference type="Proteomes" id="UP000070700"/>
    </source>
</evidence>
<organism evidence="2 3">
    <name type="scientific">Mollisia scopiformis</name>
    <name type="common">Conifer needle endophyte fungus</name>
    <name type="synonym">Phialocephala scopiformis</name>
    <dbReference type="NCBI Taxonomy" id="149040"/>
    <lineage>
        <taxon>Eukaryota</taxon>
        <taxon>Fungi</taxon>
        <taxon>Dikarya</taxon>
        <taxon>Ascomycota</taxon>
        <taxon>Pezizomycotina</taxon>
        <taxon>Leotiomycetes</taxon>
        <taxon>Helotiales</taxon>
        <taxon>Mollisiaceae</taxon>
        <taxon>Mollisia</taxon>
    </lineage>
</organism>
<dbReference type="Proteomes" id="UP000070700">
    <property type="component" value="Unassembled WGS sequence"/>
</dbReference>
<name>A0A132B6Y3_MOLSC</name>
<reference evidence="2 3" key="1">
    <citation type="submission" date="2015-10" db="EMBL/GenBank/DDBJ databases">
        <title>Full genome of DAOMC 229536 Phialocephala scopiformis, a fungal endophyte of spruce producing the potent anti-insectan compound rugulosin.</title>
        <authorList>
            <consortium name="DOE Joint Genome Institute"/>
            <person name="Walker A.K."/>
            <person name="Frasz S.L."/>
            <person name="Seifert K.A."/>
            <person name="Miller J.D."/>
            <person name="Mondo S.J."/>
            <person name="Labutti K."/>
            <person name="Lipzen A."/>
            <person name="Dockter R."/>
            <person name="Kennedy M."/>
            <person name="Grigoriev I.V."/>
            <person name="Spatafora J.W."/>
        </authorList>
    </citation>
    <scope>NUCLEOTIDE SEQUENCE [LARGE SCALE GENOMIC DNA]</scope>
    <source>
        <strain evidence="2 3">CBS 120377</strain>
    </source>
</reference>
<evidence type="ECO:0000313" key="2">
    <source>
        <dbReference type="EMBL" id="KUJ08101.1"/>
    </source>
</evidence>
<feature type="domain" description="PARP catalytic" evidence="1">
    <location>
        <begin position="271"/>
        <end position="359"/>
    </location>
</feature>
<gene>
    <name evidence="2" type="ORF">LY89DRAFT_765574</name>
</gene>
<dbReference type="EMBL" id="KQ947437">
    <property type="protein sequence ID" value="KUJ08101.1"/>
    <property type="molecule type" value="Genomic_DNA"/>
</dbReference>
<dbReference type="GO" id="GO:0003950">
    <property type="term" value="F:NAD+ poly-ADP-ribosyltransferase activity"/>
    <property type="evidence" value="ECO:0007669"/>
    <property type="project" value="InterPro"/>
</dbReference>
<dbReference type="RefSeq" id="XP_018062456.1">
    <property type="nucleotide sequence ID" value="XM_018221678.1"/>
</dbReference>
<evidence type="ECO:0000259" key="1">
    <source>
        <dbReference type="Pfam" id="PF00644"/>
    </source>
</evidence>
<sequence length="431" mass="48724">MAAIQELEDLEKVDESLPRIPEDITLRTLSTLNVDHLKQRLSDAGVKHQAKILKAELQALWAFHTMRILGFYEKPQEAELFVKTVRWFKIPVSQVLVDVKSAGLGKCANKWDYIEALIRDGYTPPDPKLETKVVVQYRGVVEDALAELDISNAASTPHYSVVNLLLSTVYSDVANDGTFSSVDLVLPGCTFPRDDLLKHINQLPLMTSAHHLRESLKVPRSPEFDLLGWLCTELGHIICPAEGNLKIAGLPESAHQFILEKPAQTKLDSFEKNFKQHYDNSILLFHGTCLKNLRSILRCGFQPARDRRFGAGLFMADQPFGSSYYAQHQSQAGRNLSHEWTNDLYTNYGMLLCCEVTGNGRFAEHEGAGLDRYDVHVIKRLDSIMIRHIVLLPYAEMYKQCIEVKLRRSMVEGDMLKAFKSIRAKQIGLST</sequence>
<keyword evidence="3" id="KW-1185">Reference proteome</keyword>
<dbReference type="InterPro" id="IPR012317">
    <property type="entry name" value="Poly(ADP-ribose)pol_cat_dom"/>
</dbReference>
<dbReference type="Gene3D" id="3.90.228.10">
    <property type="match status" value="1"/>
</dbReference>
<dbReference type="InParanoid" id="A0A132B6Y3"/>